<dbReference type="InterPro" id="IPR020894">
    <property type="entry name" value="Cadherin_CS"/>
</dbReference>
<dbReference type="PROSITE" id="PS00232">
    <property type="entry name" value="CADHERIN_1"/>
    <property type="match status" value="2"/>
</dbReference>
<feature type="domain" description="Cadherin" evidence="26">
    <location>
        <begin position="162"/>
        <end position="244"/>
    </location>
</feature>
<accession>A0A7K9VFU4</accession>
<feature type="non-terminal residue" evidence="27">
    <location>
        <position position="1"/>
    </location>
</feature>
<dbReference type="Pfam" id="PF01049">
    <property type="entry name" value="CADH_Y-type_LIR"/>
    <property type="match status" value="1"/>
</dbReference>
<dbReference type="FunFam" id="2.60.40.60:FF:000022">
    <property type="entry name" value="Cadherin 2"/>
    <property type="match status" value="1"/>
</dbReference>
<sequence length="859" mass="94002">QVGGRRCDEAAPCQPGFAAEIFAFTVPRDSVAAGRDLGQVSFAACSGRSWAVYVPDDTRFKVNVDGIVSTKRPLQLHGREISFIVYARDAMGKRHSARVTVGRRRRQHHHRHHHHQQDVVPDVLTFPGPGLRRQKRDWVIPPISCLENHRGPFPMRLVQIKSNKDKETKVFYSITGQGADSPPVGVFTIERETGWLEVTQPLDREEIGKYVLFSHAVSASGQPVEDPMEIIITVTDQNDNKPVFTKQVFVGYIEENAKPGTSVMTVNATDADDAVNVDNGIISYSIVSQEPPRPHHQMFTIDPQKGVISVLVTGLDRETTPNYTLIVQATDQEGKGLSTTATAVIEVTDANDNIPVFNPTMYEGTVDENEVGLEVARLHVTDQDMPGSPAWQAVYRIKSGDQDGAFSITTDPNTNDGILRTAKGLDYETRSRYDLMVTVENKVPLSVSLALSTASVLVLVRDVNEPPVFVPPVKRVEVPEDLPVGHEVTSYTAQDPDKDLRQKITYRMGSDPAGWLAIHPENGIVTAVQPLDRESVHAINSTYKAIVLAVDNGVPDATGTGTLLLLLQDVNDNGPTPEPRIFDICSRQPEEQTLTIVDKDLPPNTYPFQAALEHGSSTNWTVKVTSQDTLVLSLLKELEPGEYSIFLKLTDSQGKAQVTQVKAQVCECEGAAKNCERRAFIASGLGVPAILGILGGILALLILLLLLLLFAKRRKVVKEPLLPPEDDMRDNVYHYDEEGGGEEDQVGQGHQRSHPAGYGWGEHSACRPWAAAGEPLAGGWALSLSSAPQNLKAADTDPTAPPYDSLLVFDYEGSGSEATSLSSLNSSASDQDQDYDYLNEWGNRFKKLAELYGGGEDDD</sequence>
<dbReference type="FunFam" id="2.60.40.60:FF:000011">
    <property type="entry name" value="Cadherin 1"/>
    <property type="match status" value="1"/>
</dbReference>
<keyword evidence="28" id="KW-1185">Reference proteome</keyword>
<dbReference type="FunFam" id="4.10.900.10:FF:000001">
    <property type="entry name" value="Cadherin 2"/>
    <property type="match status" value="1"/>
</dbReference>
<keyword evidence="16" id="KW-0965">Cell junction</keyword>
<dbReference type="PRINTS" id="PR00205">
    <property type="entry name" value="CADHERIN"/>
</dbReference>
<dbReference type="SMART" id="SM01055">
    <property type="entry name" value="Cadherin_pro"/>
    <property type="match status" value="1"/>
</dbReference>
<comment type="caution">
    <text evidence="27">The sequence shown here is derived from an EMBL/GenBank/DDBJ whole genome shotgun (WGS) entry which is preliminary data.</text>
</comment>
<dbReference type="CDD" id="cd00031">
    <property type="entry name" value="CA_like"/>
    <property type="match status" value="1"/>
</dbReference>
<dbReference type="PROSITE" id="PS50268">
    <property type="entry name" value="CADHERIN_2"/>
    <property type="match status" value="4"/>
</dbReference>
<dbReference type="InterPro" id="IPR027397">
    <property type="entry name" value="Catenin-bd_sf"/>
</dbReference>
<dbReference type="GO" id="GO:0007156">
    <property type="term" value="P:homophilic cell adhesion via plasma membrane adhesion molecules"/>
    <property type="evidence" value="ECO:0007669"/>
    <property type="project" value="InterPro"/>
</dbReference>
<dbReference type="EMBL" id="VXAA01005663">
    <property type="protein sequence ID" value="NXI71548.1"/>
    <property type="molecule type" value="Genomic_DNA"/>
</dbReference>
<dbReference type="GO" id="GO:0034332">
    <property type="term" value="P:adherens junction organization"/>
    <property type="evidence" value="ECO:0007669"/>
    <property type="project" value="TreeGrafter"/>
</dbReference>
<evidence type="ECO:0000256" key="13">
    <source>
        <dbReference type="ARBA" id="ARBA00022753"/>
    </source>
</evidence>
<dbReference type="InterPro" id="IPR014868">
    <property type="entry name" value="Cadherin_pro_dom"/>
</dbReference>
<evidence type="ECO:0000256" key="24">
    <source>
        <dbReference type="RuleBase" id="RU004357"/>
    </source>
</evidence>
<dbReference type="OrthoDB" id="6079678at2759"/>
<evidence type="ECO:0000256" key="7">
    <source>
        <dbReference type="ARBA" id="ARBA00022490"/>
    </source>
</evidence>
<evidence type="ECO:0000256" key="14">
    <source>
        <dbReference type="ARBA" id="ARBA00022837"/>
    </source>
</evidence>
<comment type="function">
    <text evidence="24">Cadherins are calcium-dependent cell adhesion proteins.</text>
</comment>
<evidence type="ECO:0000256" key="15">
    <source>
        <dbReference type="ARBA" id="ARBA00022889"/>
    </source>
</evidence>
<dbReference type="FunFam" id="2.60.40.60:FF:000031">
    <property type="entry name" value="Cadherin 3"/>
    <property type="match status" value="1"/>
</dbReference>
<dbReference type="PANTHER" id="PTHR24027">
    <property type="entry name" value="CADHERIN-23"/>
    <property type="match status" value="1"/>
</dbReference>
<dbReference type="InterPro" id="IPR000233">
    <property type="entry name" value="Cadherin_Y-type_LIR"/>
</dbReference>
<evidence type="ECO:0000259" key="26">
    <source>
        <dbReference type="PROSITE" id="PS50268"/>
    </source>
</evidence>
<dbReference type="Proteomes" id="UP000567872">
    <property type="component" value="Unassembled WGS sequence"/>
</dbReference>
<organism evidence="27 28">
    <name type="scientific">Anseranas semipalmata</name>
    <name type="common">Magpie goose</name>
    <name type="synonym">Anas semipalmata</name>
    <dbReference type="NCBI Taxonomy" id="8851"/>
    <lineage>
        <taxon>Eukaryota</taxon>
        <taxon>Metazoa</taxon>
        <taxon>Chordata</taxon>
        <taxon>Craniata</taxon>
        <taxon>Vertebrata</taxon>
        <taxon>Euteleostomi</taxon>
        <taxon>Archelosauria</taxon>
        <taxon>Archosauria</taxon>
        <taxon>Dinosauria</taxon>
        <taxon>Saurischia</taxon>
        <taxon>Theropoda</taxon>
        <taxon>Coelurosauria</taxon>
        <taxon>Aves</taxon>
        <taxon>Neognathae</taxon>
        <taxon>Galloanserae</taxon>
        <taxon>Anseriformes</taxon>
        <taxon>Anseranatidae</taxon>
        <taxon>Anseranas</taxon>
    </lineage>
</organism>
<feature type="domain" description="Cadherin" evidence="26">
    <location>
        <begin position="470"/>
        <end position="581"/>
    </location>
</feature>
<keyword evidence="19 25" id="KW-0472">Membrane</keyword>
<dbReference type="CDD" id="cd11304">
    <property type="entry name" value="Cadherin_repeat"/>
    <property type="match status" value="3"/>
</dbReference>
<name>A0A7K9VFU4_ANSSE</name>
<dbReference type="GO" id="GO:0008013">
    <property type="term" value="F:beta-catenin binding"/>
    <property type="evidence" value="ECO:0007669"/>
    <property type="project" value="TreeGrafter"/>
</dbReference>
<evidence type="ECO:0000256" key="18">
    <source>
        <dbReference type="ARBA" id="ARBA00023034"/>
    </source>
</evidence>
<keyword evidence="9 23" id="KW-0812">Transmembrane</keyword>
<keyword evidence="13" id="KW-0967">Endosome</keyword>
<evidence type="ECO:0000256" key="1">
    <source>
        <dbReference type="ARBA" id="ARBA00004177"/>
    </source>
</evidence>
<dbReference type="InterPro" id="IPR039808">
    <property type="entry name" value="Cadherin"/>
</dbReference>
<evidence type="ECO:0000256" key="23">
    <source>
        <dbReference type="RuleBase" id="RU003318"/>
    </source>
</evidence>
<evidence type="ECO:0000256" key="16">
    <source>
        <dbReference type="ARBA" id="ARBA00022949"/>
    </source>
</evidence>
<dbReference type="GO" id="GO:0000902">
    <property type="term" value="P:cell morphogenesis"/>
    <property type="evidence" value="ECO:0007669"/>
    <property type="project" value="TreeGrafter"/>
</dbReference>
<evidence type="ECO:0000256" key="20">
    <source>
        <dbReference type="ARBA" id="ARBA00023180"/>
    </source>
</evidence>
<dbReference type="GO" id="GO:0005509">
    <property type="term" value="F:calcium ion binding"/>
    <property type="evidence" value="ECO:0007669"/>
    <property type="project" value="UniProtKB-UniRule"/>
</dbReference>
<proteinExistence type="predicted"/>
<evidence type="ECO:0000256" key="12">
    <source>
        <dbReference type="ARBA" id="ARBA00022737"/>
    </source>
</evidence>
<evidence type="ECO:0000256" key="8">
    <source>
        <dbReference type="ARBA" id="ARBA00022685"/>
    </source>
</evidence>
<evidence type="ECO:0000256" key="25">
    <source>
        <dbReference type="SAM" id="Phobius"/>
    </source>
</evidence>
<dbReference type="GO" id="GO:0005768">
    <property type="term" value="C:endosome"/>
    <property type="evidence" value="ECO:0007669"/>
    <property type="project" value="UniProtKB-SubCell"/>
</dbReference>
<dbReference type="Pfam" id="PF08758">
    <property type="entry name" value="Cadherin_pro"/>
    <property type="match status" value="1"/>
</dbReference>
<evidence type="ECO:0000313" key="27">
    <source>
        <dbReference type="EMBL" id="NXI71548.1"/>
    </source>
</evidence>
<evidence type="ECO:0000256" key="6">
    <source>
        <dbReference type="ARBA" id="ARBA00022475"/>
    </source>
</evidence>
<dbReference type="GO" id="GO:0045296">
    <property type="term" value="F:cadherin binding"/>
    <property type="evidence" value="ECO:0007669"/>
    <property type="project" value="TreeGrafter"/>
</dbReference>
<evidence type="ECO:0000256" key="2">
    <source>
        <dbReference type="ARBA" id="ARBA00004251"/>
    </source>
</evidence>
<dbReference type="GO" id="GO:0009986">
    <property type="term" value="C:cell surface"/>
    <property type="evidence" value="ECO:0007669"/>
    <property type="project" value="UniProtKB-ARBA"/>
</dbReference>
<evidence type="ECO:0000256" key="21">
    <source>
        <dbReference type="ARBA" id="ARBA00023893"/>
    </source>
</evidence>
<protein>
    <recommendedName>
        <fullName evidence="21">Cadherin-1</fullName>
    </recommendedName>
</protein>
<keyword evidence="7" id="KW-0963">Cytoplasm</keyword>
<evidence type="ECO:0000256" key="10">
    <source>
        <dbReference type="ARBA" id="ARBA00022723"/>
    </source>
</evidence>
<dbReference type="GO" id="GO:0016339">
    <property type="term" value="P:calcium-dependent cell-cell adhesion via plasma membrane cell adhesion molecules"/>
    <property type="evidence" value="ECO:0007669"/>
    <property type="project" value="TreeGrafter"/>
</dbReference>
<comment type="subcellular location">
    <subcellularLocation>
        <location evidence="4">Cell junction</location>
        <location evidence="4">Adherens junction</location>
    </subcellularLocation>
    <subcellularLocation>
        <location evidence="2 23">Cell membrane</location>
        <topology evidence="2 23">Single-pass type I membrane protein</topology>
    </subcellularLocation>
    <subcellularLocation>
        <location evidence="3">Cytoplasm</location>
    </subcellularLocation>
    <subcellularLocation>
        <location evidence="1">Endosome</location>
    </subcellularLocation>
    <subcellularLocation>
        <location evidence="5">Golgi apparatus</location>
        <location evidence="5">trans-Golgi network</location>
    </subcellularLocation>
</comment>
<dbReference type="AlphaFoldDB" id="A0A7K9VFU4"/>
<dbReference type="GO" id="GO:0016477">
    <property type="term" value="P:cell migration"/>
    <property type="evidence" value="ECO:0007669"/>
    <property type="project" value="TreeGrafter"/>
</dbReference>
<keyword evidence="6" id="KW-1003">Cell membrane</keyword>
<dbReference type="Gene3D" id="2.60.40.60">
    <property type="entry name" value="Cadherins"/>
    <property type="match status" value="6"/>
</dbReference>
<keyword evidence="14 22" id="KW-0106">Calcium</keyword>
<gene>
    <name evidence="27" type="primary">Cdh1</name>
    <name evidence="27" type="ORF">ANSSEM_R09288</name>
</gene>
<keyword evidence="10" id="KW-0479">Metal-binding</keyword>
<dbReference type="PANTHER" id="PTHR24027:SF319">
    <property type="entry name" value="CADHERIN-1"/>
    <property type="match status" value="1"/>
</dbReference>
<evidence type="ECO:0000256" key="9">
    <source>
        <dbReference type="ARBA" id="ARBA00022692"/>
    </source>
</evidence>
<dbReference type="GO" id="GO:0005794">
    <property type="term" value="C:Golgi apparatus"/>
    <property type="evidence" value="ECO:0007669"/>
    <property type="project" value="UniProtKB-SubCell"/>
</dbReference>
<keyword evidence="18" id="KW-0333">Golgi apparatus</keyword>
<evidence type="ECO:0000256" key="11">
    <source>
        <dbReference type="ARBA" id="ARBA00022729"/>
    </source>
</evidence>
<dbReference type="FunFam" id="2.60.40.60:FF:000191">
    <property type="entry name" value="Cadherin 1"/>
    <property type="match status" value="1"/>
</dbReference>
<reference evidence="27 28" key="1">
    <citation type="submission" date="2019-09" db="EMBL/GenBank/DDBJ databases">
        <title>Bird 10,000 Genomes (B10K) Project - Family phase.</title>
        <authorList>
            <person name="Zhang G."/>
        </authorList>
    </citation>
    <scope>NUCLEOTIDE SEQUENCE [LARGE SCALE GENOMIC DNA]</scope>
    <source>
        <strain evidence="27">B10K-DU-001-57</strain>
        <tissue evidence="27">Muscle</tissue>
    </source>
</reference>
<evidence type="ECO:0000256" key="17">
    <source>
        <dbReference type="ARBA" id="ARBA00022989"/>
    </source>
</evidence>
<evidence type="ECO:0000313" key="28">
    <source>
        <dbReference type="Proteomes" id="UP000567872"/>
    </source>
</evidence>
<dbReference type="GO" id="GO:0016600">
    <property type="term" value="C:flotillin complex"/>
    <property type="evidence" value="ECO:0007669"/>
    <property type="project" value="TreeGrafter"/>
</dbReference>
<keyword evidence="17 25" id="KW-1133">Transmembrane helix</keyword>
<evidence type="ECO:0000256" key="4">
    <source>
        <dbReference type="ARBA" id="ARBA00004536"/>
    </source>
</evidence>
<keyword evidence="8" id="KW-0165">Cleavage on pair of basic residues</keyword>
<keyword evidence="20" id="KW-0325">Glycoprotein</keyword>
<evidence type="ECO:0000256" key="22">
    <source>
        <dbReference type="PROSITE-ProRule" id="PRU00043"/>
    </source>
</evidence>
<dbReference type="FunFam" id="2.60.40.60:FF:000019">
    <property type="entry name" value="Cadherin 2"/>
    <property type="match status" value="1"/>
</dbReference>
<keyword evidence="12" id="KW-0677">Repeat</keyword>
<dbReference type="GO" id="GO:0016342">
    <property type="term" value="C:catenin complex"/>
    <property type="evidence" value="ECO:0007669"/>
    <property type="project" value="TreeGrafter"/>
</dbReference>
<dbReference type="FunFam" id="2.60.40.60:FF:000027">
    <property type="entry name" value="Cadherin 2"/>
    <property type="match status" value="1"/>
</dbReference>
<keyword evidence="15 23" id="KW-0130">Cell adhesion</keyword>
<evidence type="ECO:0000256" key="3">
    <source>
        <dbReference type="ARBA" id="ARBA00004496"/>
    </source>
</evidence>
<dbReference type="GO" id="GO:0044331">
    <property type="term" value="P:cell-cell adhesion mediated by cadherin"/>
    <property type="evidence" value="ECO:0007669"/>
    <property type="project" value="TreeGrafter"/>
</dbReference>
<dbReference type="SUPFAM" id="SSF49313">
    <property type="entry name" value="Cadherin-like"/>
    <property type="match status" value="6"/>
</dbReference>
<dbReference type="Gene3D" id="4.10.900.10">
    <property type="entry name" value="TCF3-CBD (Catenin binding domain)"/>
    <property type="match status" value="1"/>
</dbReference>
<evidence type="ECO:0000256" key="5">
    <source>
        <dbReference type="ARBA" id="ARBA00004601"/>
    </source>
</evidence>
<dbReference type="Pfam" id="PF00028">
    <property type="entry name" value="Cadherin"/>
    <property type="match status" value="5"/>
</dbReference>
<dbReference type="GO" id="GO:0007416">
    <property type="term" value="P:synapse assembly"/>
    <property type="evidence" value="ECO:0007669"/>
    <property type="project" value="TreeGrafter"/>
</dbReference>
<feature type="transmembrane region" description="Helical" evidence="25">
    <location>
        <begin position="685"/>
        <end position="711"/>
    </location>
</feature>
<evidence type="ECO:0000256" key="19">
    <source>
        <dbReference type="ARBA" id="ARBA00023136"/>
    </source>
</evidence>
<feature type="non-terminal residue" evidence="27">
    <location>
        <position position="859"/>
    </location>
</feature>
<dbReference type="GO" id="GO:0007043">
    <property type="term" value="P:cell-cell junction assembly"/>
    <property type="evidence" value="ECO:0007669"/>
    <property type="project" value="TreeGrafter"/>
</dbReference>
<keyword evidence="11" id="KW-0732">Signal</keyword>
<dbReference type="InterPro" id="IPR015919">
    <property type="entry name" value="Cadherin-like_sf"/>
</dbReference>
<dbReference type="GO" id="GO:0043296">
    <property type="term" value="C:apical junction complex"/>
    <property type="evidence" value="ECO:0007669"/>
    <property type="project" value="TreeGrafter"/>
</dbReference>
<dbReference type="SMART" id="SM00112">
    <property type="entry name" value="CA"/>
    <property type="match status" value="4"/>
</dbReference>
<dbReference type="InterPro" id="IPR002126">
    <property type="entry name" value="Cadherin-like_dom"/>
</dbReference>
<feature type="domain" description="Cadherin" evidence="26">
    <location>
        <begin position="358"/>
        <end position="469"/>
    </location>
</feature>
<feature type="domain" description="Cadherin" evidence="26">
    <location>
        <begin position="245"/>
        <end position="357"/>
    </location>
</feature>
<dbReference type="GO" id="GO:0005912">
    <property type="term" value="C:adherens junction"/>
    <property type="evidence" value="ECO:0007669"/>
    <property type="project" value="UniProtKB-SubCell"/>
</dbReference>